<evidence type="ECO:0000313" key="16">
    <source>
        <dbReference type="EMBL" id="PIK33112.1"/>
    </source>
</evidence>
<dbReference type="SMART" id="SM00678">
    <property type="entry name" value="WWE"/>
    <property type="match status" value="1"/>
</dbReference>
<evidence type="ECO:0000256" key="11">
    <source>
        <dbReference type="PROSITE-ProRule" id="PRU00175"/>
    </source>
</evidence>
<feature type="domain" description="RING-type" evidence="14">
    <location>
        <begin position="32"/>
        <end position="70"/>
    </location>
</feature>
<proteinExistence type="predicted"/>
<feature type="compositionally biased region" description="Acidic residues" evidence="13">
    <location>
        <begin position="265"/>
        <end position="277"/>
    </location>
</feature>
<keyword evidence="10 12" id="KW-0862">Zinc</keyword>
<dbReference type="EC" id="2.3.2.27" evidence="12"/>
<dbReference type="InterPro" id="IPR044110">
    <property type="entry name" value="RING-HC_RNF146"/>
</dbReference>
<accession>A0A2G8JBJ5</accession>
<dbReference type="GO" id="GO:0005829">
    <property type="term" value="C:cytosol"/>
    <property type="evidence" value="ECO:0007669"/>
    <property type="project" value="UniProtKB-SubCell"/>
</dbReference>
<dbReference type="InterPro" id="IPR033509">
    <property type="entry name" value="RNF146"/>
</dbReference>
<dbReference type="GO" id="GO:0005634">
    <property type="term" value="C:nucleus"/>
    <property type="evidence" value="ECO:0007669"/>
    <property type="project" value="TreeGrafter"/>
</dbReference>
<dbReference type="InterPro" id="IPR037197">
    <property type="entry name" value="WWE_dom_sf"/>
</dbReference>
<comment type="catalytic activity">
    <reaction evidence="1 12">
        <text>S-ubiquitinyl-[E2 ubiquitin-conjugating enzyme]-L-cysteine + [acceptor protein]-L-lysine = [E2 ubiquitin-conjugating enzyme]-L-cysteine + N(6)-ubiquitinyl-[acceptor protein]-L-lysine.</text>
        <dbReference type="EC" id="2.3.2.27"/>
    </reaction>
</comment>
<feature type="domain" description="WWE" evidence="15">
    <location>
        <begin position="86"/>
        <end position="163"/>
    </location>
</feature>
<organism evidence="16 17">
    <name type="scientific">Stichopus japonicus</name>
    <name type="common">Sea cucumber</name>
    <dbReference type="NCBI Taxonomy" id="307972"/>
    <lineage>
        <taxon>Eukaryota</taxon>
        <taxon>Metazoa</taxon>
        <taxon>Echinodermata</taxon>
        <taxon>Eleutherozoa</taxon>
        <taxon>Echinozoa</taxon>
        <taxon>Holothuroidea</taxon>
        <taxon>Aspidochirotacea</taxon>
        <taxon>Aspidochirotida</taxon>
        <taxon>Stichopodidae</taxon>
        <taxon>Apostichopus</taxon>
    </lineage>
</organism>
<comment type="function">
    <text evidence="12">E3 ubiquitin-protein ligase that specifically binds poly-ADP-ribosylated proteins and mediates their ubiquitination and subsequent degradation.</text>
</comment>
<evidence type="ECO:0000256" key="7">
    <source>
        <dbReference type="ARBA" id="ARBA00022723"/>
    </source>
</evidence>
<feature type="region of interest" description="Disordered" evidence="13">
    <location>
        <begin position="172"/>
        <end position="277"/>
    </location>
</feature>
<comment type="domain">
    <text evidence="12">The WWE domain mediates non-covalent poly(ADP-ribose)-binding.</text>
</comment>
<evidence type="ECO:0000256" key="13">
    <source>
        <dbReference type="SAM" id="MobiDB-lite"/>
    </source>
</evidence>
<dbReference type="FunFam" id="3.30.720.50:FF:000003">
    <property type="entry name" value="E3 ubiquitin-protein ligase RNF146"/>
    <property type="match status" value="1"/>
</dbReference>
<dbReference type="InterPro" id="IPR004170">
    <property type="entry name" value="WWE_dom"/>
</dbReference>
<evidence type="ECO:0000256" key="10">
    <source>
        <dbReference type="ARBA" id="ARBA00022833"/>
    </source>
</evidence>
<sequence>MLISSHLCYLAAASSSVREPPPLPPPVVHPECPVCLQPCIHPVKVPCGHVFCFLCVKGAANQSQRCALCRQAIPPSFLECPTLLNDLESVSSSVTPERYAWFYEGRNGWWQYDERTNHEIEDGYRSKKRSFELLIAGYVYIIDLDNMSQMRRSDPSRRRRIKRDLLTATKKGIAGLKIPQKGEDEDEAAGGEEESPQTVKSESEDSQQTANEHTEVYDQRISQNVSLSSDLSPEMSGDQLNERLGSLSLAINQESLPERSQIPDPNDENDTEAVIEI</sequence>
<evidence type="ECO:0000256" key="3">
    <source>
        <dbReference type="ARBA" id="ARBA00004906"/>
    </source>
</evidence>
<name>A0A2G8JBJ5_STIJA</name>
<dbReference type="GO" id="GO:0072572">
    <property type="term" value="F:poly-ADP-D-ribose binding"/>
    <property type="evidence" value="ECO:0007669"/>
    <property type="project" value="UniProtKB-UniRule"/>
</dbReference>
<keyword evidence="6" id="KW-0879">Wnt signaling pathway</keyword>
<dbReference type="Pfam" id="PF02825">
    <property type="entry name" value="WWE"/>
    <property type="match status" value="1"/>
</dbReference>
<feature type="compositionally biased region" description="Polar residues" evidence="13">
    <location>
        <begin position="196"/>
        <end position="211"/>
    </location>
</feature>
<dbReference type="Pfam" id="PF13445">
    <property type="entry name" value="zf-RING_UBOX"/>
    <property type="match status" value="1"/>
</dbReference>
<keyword evidence="8 11" id="KW-0863">Zinc-finger</keyword>
<dbReference type="GO" id="GO:0061630">
    <property type="term" value="F:ubiquitin protein ligase activity"/>
    <property type="evidence" value="ECO:0007669"/>
    <property type="project" value="UniProtKB-UniRule"/>
</dbReference>
<dbReference type="PROSITE" id="PS50089">
    <property type="entry name" value="ZF_RING_2"/>
    <property type="match status" value="1"/>
</dbReference>
<keyword evidence="4 12" id="KW-0963">Cytoplasm</keyword>
<dbReference type="SUPFAM" id="SSF57850">
    <property type="entry name" value="RING/U-box"/>
    <property type="match status" value="1"/>
</dbReference>
<dbReference type="InterPro" id="IPR013083">
    <property type="entry name" value="Znf_RING/FYVE/PHD"/>
</dbReference>
<dbReference type="STRING" id="307972.A0A2G8JBJ5"/>
<keyword evidence="5 12" id="KW-0808">Transferase</keyword>
<evidence type="ECO:0000256" key="9">
    <source>
        <dbReference type="ARBA" id="ARBA00022786"/>
    </source>
</evidence>
<dbReference type="InterPro" id="IPR017907">
    <property type="entry name" value="Znf_RING_CS"/>
</dbReference>
<dbReference type="GO" id="GO:0008270">
    <property type="term" value="F:zinc ion binding"/>
    <property type="evidence" value="ECO:0007669"/>
    <property type="project" value="UniProtKB-UniRule"/>
</dbReference>
<dbReference type="GO" id="GO:0006511">
    <property type="term" value="P:ubiquitin-dependent protein catabolic process"/>
    <property type="evidence" value="ECO:0007669"/>
    <property type="project" value="UniProtKB-UniRule"/>
</dbReference>
<dbReference type="Gene3D" id="3.30.40.10">
    <property type="entry name" value="Zinc/RING finger domain, C3HC4 (zinc finger)"/>
    <property type="match status" value="1"/>
</dbReference>
<keyword evidence="9 12" id="KW-0833">Ubl conjugation pathway</keyword>
<dbReference type="UniPathway" id="UPA00143"/>
<evidence type="ECO:0000313" key="17">
    <source>
        <dbReference type="Proteomes" id="UP000230750"/>
    </source>
</evidence>
<dbReference type="PANTHER" id="PTHR13417">
    <property type="entry name" value="E3 UBIQUITIN-PROTEIN LIGASE RNF146"/>
    <property type="match status" value="1"/>
</dbReference>
<evidence type="ECO:0000256" key="1">
    <source>
        <dbReference type="ARBA" id="ARBA00000900"/>
    </source>
</evidence>
<dbReference type="PROSITE" id="PS50918">
    <property type="entry name" value="WWE"/>
    <property type="match status" value="1"/>
</dbReference>
<gene>
    <name evidence="16" type="ORF">BSL78_30076</name>
</gene>
<evidence type="ECO:0000256" key="8">
    <source>
        <dbReference type="ARBA" id="ARBA00022771"/>
    </source>
</evidence>
<evidence type="ECO:0000256" key="5">
    <source>
        <dbReference type="ARBA" id="ARBA00022679"/>
    </source>
</evidence>
<evidence type="ECO:0000256" key="2">
    <source>
        <dbReference type="ARBA" id="ARBA00004514"/>
    </source>
</evidence>
<dbReference type="SMART" id="SM00184">
    <property type="entry name" value="RING"/>
    <property type="match status" value="1"/>
</dbReference>
<dbReference type="EMBL" id="MRZV01002733">
    <property type="protein sequence ID" value="PIK33112.1"/>
    <property type="molecule type" value="Genomic_DNA"/>
</dbReference>
<dbReference type="Gene3D" id="3.30.720.50">
    <property type="match status" value="1"/>
</dbReference>
<evidence type="ECO:0000259" key="15">
    <source>
        <dbReference type="PROSITE" id="PS50918"/>
    </source>
</evidence>
<feature type="compositionally biased region" description="Polar residues" evidence="13">
    <location>
        <begin position="220"/>
        <end position="231"/>
    </location>
</feature>
<dbReference type="OrthoDB" id="10065815at2759"/>
<dbReference type="PANTHER" id="PTHR13417:SF2">
    <property type="entry name" value="E3 UBIQUITIN-PROTEIN LIGASE RNF146"/>
    <property type="match status" value="1"/>
</dbReference>
<comment type="subcellular location">
    <subcellularLocation>
        <location evidence="2 12">Cytoplasm</location>
        <location evidence="2 12">Cytosol</location>
    </subcellularLocation>
</comment>
<evidence type="ECO:0000256" key="12">
    <source>
        <dbReference type="RuleBase" id="RU367115"/>
    </source>
</evidence>
<comment type="PTM">
    <text evidence="12">Ubiquitinated; autoubiquitinated.</text>
</comment>
<keyword evidence="7 12" id="KW-0479">Metal-binding</keyword>
<protein>
    <recommendedName>
        <fullName evidence="12">E3 ubiquitin-protein ligase</fullName>
        <ecNumber evidence="12">2.3.2.27</ecNumber>
    </recommendedName>
</protein>
<feature type="compositionally biased region" description="Acidic residues" evidence="13">
    <location>
        <begin position="183"/>
        <end position="195"/>
    </location>
</feature>
<reference evidence="16 17" key="1">
    <citation type="journal article" date="2017" name="PLoS Biol.">
        <title>The sea cucumber genome provides insights into morphological evolution and visceral regeneration.</title>
        <authorList>
            <person name="Zhang X."/>
            <person name="Sun L."/>
            <person name="Yuan J."/>
            <person name="Sun Y."/>
            <person name="Gao Y."/>
            <person name="Zhang L."/>
            <person name="Li S."/>
            <person name="Dai H."/>
            <person name="Hamel J.F."/>
            <person name="Liu C."/>
            <person name="Yu Y."/>
            <person name="Liu S."/>
            <person name="Lin W."/>
            <person name="Guo K."/>
            <person name="Jin S."/>
            <person name="Xu P."/>
            <person name="Storey K.B."/>
            <person name="Huan P."/>
            <person name="Zhang T."/>
            <person name="Zhou Y."/>
            <person name="Zhang J."/>
            <person name="Lin C."/>
            <person name="Li X."/>
            <person name="Xing L."/>
            <person name="Huo D."/>
            <person name="Sun M."/>
            <person name="Wang L."/>
            <person name="Mercier A."/>
            <person name="Li F."/>
            <person name="Yang H."/>
            <person name="Xiang J."/>
        </authorList>
    </citation>
    <scope>NUCLEOTIDE SEQUENCE [LARGE SCALE GENOMIC DNA]</scope>
    <source>
        <strain evidence="16">Shaxun</strain>
        <tissue evidence="16">Muscle</tissue>
    </source>
</reference>
<comment type="caution">
    <text evidence="16">The sequence shown here is derived from an EMBL/GenBank/DDBJ whole genome shotgun (WGS) entry which is preliminary data.</text>
</comment>
<dbReference type="PROSITE" id="PS00518">
    <property type="entry name" value="ZF_RING_1"/>
    <property type="match status" value="1"/>
</dbReference>
<dbReference type="GO" id="GO:0016055">
    <property type="term" value="P:Wnt signaling pathway"/>
    <property type="evidence" value="ECO:0007669"/>
    <property type="project" value="UniProtKB-KW"/>
</dbReference>
<keyword evidence="17" id="KW-1185">Reference proteome</keyword>
<dbReference type="Proteomes" id="UP000230750">
    <property type="component" value="Unassembled WGS sequence"/>
</dbReference>
<evidence type="ECO:0000259" key="14">
    <source>
        <dbReference type="PROSITE" id="PS50089"/>
    </source>
</evidence>
<evidence type="ECO:0000256" key="6">
    <source>
        <dbReference type="ARBA" id="ARBA00022687"/>
    </source>
</evidence>
<dbReference type="GO" id="GO:0051865">
    <property type="term" value="P:protein autoubiquitination"/>
    <property type="evidence" value="ECO:0007669"/>
    <property type="project" value="UniProtKB-UniRule"/>
</dbReference>
<dbReference type="InterPro" id="IPR027370">
    <property type="entry name" value="Znf-RING_euk"/>
</dbReference>
<dbReference type="CDD" id="cd16546">
    <property type="entry name" value="RING-HC_RNF146"/>
    <property type="match status" value="1"/>
</dbReference>
<dbReference type="SUPFAM" id="SSF117839">
    <property type="entry name" value="WWE domain"/>
    <property type="match status" value="1"/>
</dbReference>
<dbReference type="InterPro" id="IPR001841">
    <property type="entry name" value="Znf_RING"/>
</dbReference>
<evidence type="ECO:0000256" key="4">
    <source>
        <dbReference type="ARBA" id="ARBA00022490"/>
    </source>
</evidence>
<dbReference type="InterPro" id="IPR018123">
    <property type="entry name" value="WWE-dom_subgr"/>
</dbReference>
<comment type="pathway">
    <text evidence="3 12">Protein modification; protein ubiquitination.</text>
</comment>
<dbReference type="AlphaFoldDB" id="A0A2G8JBJ5"/>